<dbReference type="Gene3D" id="3.10.129.10">
    <property type="entry name" value="Hotdog Thioesterase"/>
    <property type="match status" value="1"/>
</dbReference>
<gene>
    <name evidence="3" type="primary">paaI</name>
    <name evidence="3" type="ORF">ACFPTN_21120</name>
</gene>
<dbReference type="EC" id="3.1.2.-" evidence="3"/>
<dbReference type="RefSeq" id="WP_096449765.1">
    <property type="nucleotide sequence ID" value="NZ_JBHSOG010000101.1"/>
</dbReference>
<comment type="caution">
    <text evidence="3">The sequence shown here is derived from an EMBL/GenBank/DDBJ whole genome shotgun (WGS) entry which is preliminary data.</text>
</comment>
<evidence type="ECO:0000256" key="1">
    <source>
        <dbReference type="ARBA" id="ARBA00022801"/>
    </source>
</evidence>
<accession>A0ABW1AXU3</accession>
<evidence type="ECO:0000313" key="3">
    <source>
        <dbReference type="EMBL" id="MFC5771889.1"/>
    </source>
</evidence>
<dbReference type="Pfam" id="PF03061">
    <property type="entry name" value="4HBT"/>
    <property type="match status" value="1"/>
</dbReference>
<evidence type="ECO:0000259" key="2">
    <source>
        <dbReference type="Pfam" id="PF03061"/>
    </source>
</evidence>
<dbReference type="InterPro" id="IPR011973">
    <property type="entry name" value="PaaD"/>
</dbReference>
<dbReference type="PANTHER" id="PTHR42856">
    <property type="entry name" value="ACYL-COENZYME A THIOESTERASE PAAI"/>
    <property type="match status" value="1"/>
</dbReference>
<dbReference type="NCBIfam" id="TIGR02286">
    <property type="entry name" value="PaaD"/>
    <property type="match status" value="1"/>
</dbReference>
<dbReference type="PANTHER" id="PTHR42856:SF1">
    <property type="entry name" value="ACYL-COENZYME A THIOESTERASE PAAI"/>
    <property type="match status" value="1"/>
</dbReference>
<dbReference type="Proteomes" id="UP001595974">
    <property type="component" value="Unassembled WGS sequence"/>
</dbReference>
<evidence type="ECO:0000313" key="4">
    <source>
        <dbReference type="Proteomes" id="UP001595974"/>
    </source>
</evidence>
<dbReference type="EMBL" id="JBHSOG010000101">
    <property type="protein sequence ID" value="MFC5771889.1"/>
    <property type="molecule type" value="Genomic_DNA"/>
</dbReference>
<dbReference type="SUPFAM" id="SSF54637">
    <property type="entry name" value="Thioesterase/thiol ester dehydrase-isomerase"/>
    <property type="match status" value="1"/>
</dbReference>
<keyword evidence="4" id="KW-1185">Reference proteome</keyword>
<dbReference type="InterPro" id="IPR006683">
    <property type="entry name" value="Thioestr_dom"/>
</dbReference>
<dbReference type="CDD" id="cd03443">
    <property type="entry name" value="PaaI_thioesterase"/>
    <property type="match status" value="1"/>
</dbReference>
<dbReference type="NCBIfam" id="TIGR00369">
    <property type="entry name" value="unchar_dom_1"/>
    <property type="match status" value="1"/>
</dbReference>
<organism evidence="3 4">
    <name type="scientific">Thauera sinica</name>
    <dbReference type="NCBI Taxonomy" id="2665146"/>
    <lineage>
        <taxon>Bacteria</taxon>
        <taxon>Pseudomonadati</taxon>
        <taxon>Pseudomonadota</taxon>
        <taxon>Betaproteobacteria</taxon>
        <taxon>Rhodocyclales</taxon>
        <taxon>Zoogloeaceae</taxon>
        <taxon>Thauera</taxon>
    </lineage>
</organism>
<keyword evidence="1 3" id="KW-0378">Hydrolase</keyword>
<proteinExistence type="predicted"/>
<name>A0ABW1AXU3_9RHOO</name>
<feature type="domain" description="Thioesterase" evidence="2">
    <location>
        <begin position="57"/>
        <end position="131"/>
    </location>
</feature>
<reference evidence="4" key="1">
    <citation type="journal article" date="2019" name="Int. J. Syst. Evol. Microbiol.">
        <title>The Global Catalogue of Microorganisms (GCM) 10K type strain sequencing project: providing services to taxonomists for standard genome sequencing and annotation.</title>
        <authorList>
            <consortium name="The Broad Institute Genomics Platform"/>
            <consortium name="The Broad Institute Genome Sequencing Center for Infectious Disease"/>
            <person name="Wu L."/>
            <person name="Ma J."/>
        </authorList>
    </citation>
    <scope>NUCLEOTIDE SEQUENCE [LARGE SCALE GENOMIC DNA]</scope>
    <source>
        <strain evidence="4">SHR3</strain>
    </source>
</reference>
<dbReference type="InterPro" id="IPR052723">
    <property type="entry name" value="Acyl-CoA_thioesterase_PaaI"/>
</dbReference>
<protein>
    <submittedName>
        <fullName evidence="3">Hydroxyphenylacetyl-CoA thioesterase PaaI</fullName>
        <ecNumber evidence="3">3.1.2.-</ecNumber>
    </submittedName>
</protein>
<dbReference type="GO" id="GO:0016787">
    <property type="term" value="F:hydrolase activity"/>
    <property type="evidence" value="ECO:0007669"/>
    <property type="project" value="UniProtKB-KW"/>
</dbReference>
<sequence>MKNDETAAAADAVAQEVGAEMYRRDRVAQRLGMKIEEVRPGFARIAMTVIEDMINGHGICHGGYTFALADTACAYACNSYNVNTLSQAVNIVFMAPARLGETLAAEAVESSHAGRTGSYDIKVYGDGRRVVAVALGQCRSLRGRLVESLPSLRDSA</sequence>
<dbReference type="InterPro" id="IPR029069">
    <property type="entry name" value="HotDog_dom_sf"/>
</dbReference>
<dbReference type="InterPro" id="IPR003736">
    <property type="entry name" value="PAAI_dom"/>
</dbReference>